<evidence type="ECO:0000313" key="2">
    <source>
        <dbReference type="Proteomes" id="UP001153076"/>
    </source>
</evidence>
<proteinExistence type="predicted"/>
<evidence type="ECO:0000313" key="1">
    <source>
        <dbReference type="EMBL" id="KAJ8444272.1"/>
    </source>
</evidence>
<evidence type="ECO:0008006" key="3">
    <source>
        <dbReference type="Google" id="ProtNLM"/>
    </source>
</evidence>
<dbReference type="EMBL" id="JAKOGI010000102">
    <property type="protein sequence ID" value="KAJ8444272.1"/>
    <property type="molecule type" value="Genomic_DNA"/>
</dbReference>
<organism evidence="1 2">
    <name type="scientific">Carnegiea gigantea</name>
    <dbReference type="NCBI Taxonomy" id="171969"/>
    <lineage>
        <taxon>Eukaryota</taxon>
        <taxon>Viridiplantae</taxon>
        <taxon>Streptophyta</taxon>
        <taxon>Embryophyta</taxon>
        <taxon>Tracheophyta</taxon>
        <taxon>Spermatophyta</taxon>
        <taxon>Magnoliopsida</taxon>
        <taxon>eudicotyledons</taxon>
        <taxon>Gunneridae</taxon>
        <taxon>Pentapetalae</taxon>
        <taxon>Caryophyllales</taxon>
        <taxon>Cactineae</taxon>
        <taxon>Cactaceae</taxon>
        <taxon>Cactoideae</taxon>
        <taxon>Echinocereeae</taxon>
        <taxon>Carnegiea</taxon>
    </lineage>
</organism>
<name>A0A9Q1KKC0_9CARY</name>
<dbReference type="Proteomes" id="UP001153076">
    <property type="component" value="Unassembled WGS sequence"/>
</dbReference>
<reference evidence="1" key="1">
    <citation type="submission" date="2022-04" db="EMBL/GenBank/DDBJ databases">
        <title>Carnegiea gigantea Genome sequencing and assembly v2.</title>
        <authorList>
            <person name="Copetti D."/>
            <person name="Sanderson M.J."/>
            <person name="Burquez A."/>
            <person name="Wojciechowski M.F."/>
        </authorList>
    </citation>
    <scope>NUCLEOTIDE SEQUENCE</scope>
    <source>
        <strain evidence="1">SGP5-SGP5p</strain>
        <tissue evidence="1">Aerial part</tissue>
    </source>
</reference>
<dbReference type="AlphaFoldDB" id="A0A9Q1KKC0"/>
<keyword evidence="2" id="KW-1185">Reference proteome</keyword>
<protein>
    <recommendedName>
        <fullName evidence="3">Transposase</fullName>
    </recommendedName>
</protein>
<gene>
    <name evidence="1" type="ORF">Cgig2_024598</name>
</gene>
<comment type="caution">
    <text evidence="1">The sequence shown here is derived from an EMBL/GenBank/DDBJ whole genome shotgun (WGS) entry which is preliminary data.</text>
</comment>
<accession>A0A9Q1KKC0</accession>
<sequence>MWMVPERKDVASEVGSRGGRISVYLCPPIMLSSRVKCSPEMPYSKTRDMICEDDEDEFKMEDEEQSESESSDLAFVMDGDEVFDSDSDKSCFLDVIRDHMVQEGIYFKIMKNEPSRYTAKCEGTTRSCSHSPKLNMLLSWAANAYCEVNFHKFMESLKKESPVAYAWLQDVPIQHWCRHKFKPITKVPDNSTNFIESFNNVIDACRGNPIFSVCKELREKFTE</sequence>